<feature type="domain" description="VOC" evidence="1">
    <location>
        <begin position="7"/>
        <end position="131"/>
    </location>
</feature>
<dbReference type="Pfam" id="PF22658">
    <property type="entry name" value="YycE-like_N"/>
    <property type="match status" value="1"/>
</dbReference>
<evidence type="ECO:0000313" key="2">
    <source>
        <dbReference type="EMBL" id="SEA72425.1"/>
    </source>
</evidence>
<dbReference type="GO" id="GO:0051213">
    <property type="term" value="F:dioxygenase activity"/>
    <property type="evidence" value="ECO:0007669"/>
    <property type="project" value="UniProtKB-KW"/>
</dbReference>
<dbReference type="STRING" id="571932.SAMN05421743_107144"/>
<keyword evidence="2" id="KW-0560">Oxidoreductase</keyword>
<evidence type="ECO:0000313" key="3">
    <source>
        <dbReference type="Proteomes" id="UP000198584"/>
    </source>
</evidence>
<gene>
    <name evidence="2" type="ORF">SAMN05421743_107144</name>
</gene>
<sequence>MEFTDFSAVQVRVARPTDKLAEVIEFYEEGIGLKRLTEFSGHRGYKGVILGMPNPQYHLEFTSHDEGSSCPAPTRDNLLVFYIPDKNQLNNVVVRLKQFGYGEVEPENGYWKEKGTTIADPDGWRVVLMNTEGI</sequence>
<protein>
    <submittedName>
        <fullName evidence="2">Glyoxalase/Bleomycin resistance protein/Dioxygenase superfamily protein</fullName>
    </submittedName>
</protein>
<dbReference type="InterPro" id="IPR029068">
    <property type="entry name" value="Glyas_Bleomycin-R_OHBP_Dase"/>
</dbReference>
<dbReference type="InterPro" id="IPR058997">
    <property type="entry name" value="YycE-like_C"/>
</dbReference>
<dbReference type="InterPro" id="IPR037523">
    <property type="entry name" value="VOC_core"/>
</dbReference>
<dbReference type="InterPro" id="IPR058998">
    <property type="entry name" value="YycE-like_N"/>
</dbReference>
<keyword evidence="3" id="KW-1185">Reference proteome</keyword>
<proteinExistence type="predicted"/>
<dbReference type="EMBL" id="FNQR01000007">
    <property type="protein sequence ID" value="SEA72425.1"/>
    <property type="molecule type" value="Genomic_DNA"/>
</dbReference>
<dbReference type="Gene3D" id="3.10.180.10">
    <property type="entry name" value="2,3-Dihydroxybiphenyl 1,2-Dioxygenase, domain 1"/>
    <property type="match status" value="1"/>
</dbReference>
<dbReference type="OrthoDB" id="8018325at2"/>
<organism evidence="2 3">
    <name type="scientific">Thalassobacillus cyri</name>
    <dbReference type="NCBI Taxonomy" id="571932"/>
    <lineage>
        <taxon>Bacteria</taxon>
        <taxon>Bacillati</taxon>
        <taxon>Bacillota</taxon>
        <taxon>Bacilli</taxon>
        <taxon>Bacillales</taxon>
        <taxon>Bacillaceae</taxon>
        <taxon>Thalassobacillus</taxon>
    </lineage>
</organism>
<dbReference type="SUPFAM" id="SSF54593">
    <property type="entry name" value="Glyoxalase/Bleomycin resistance protein/Dihydroxybiphenyl dioxygenase"/>
    <property type="match status" value="1"/>
</dbReference>
<reference evidence="2 3" key="1">
    <citation type="submission" date="2016-10" db="EMBL/GenBank/DDBJ databases">
        <authorList>
            <person name="de Groot N.N."/>
        </authorList>
    </citation>
    <scope>NUCLEOTIDE SEQUENCE [LARGE SCALE GENOMIC DNA]</scope>
    <source>
        <strain evidence="2 3">CCM7597</strain>
    </source>
</reference>
<dbReference type="Pfam" id="PF22659">
    <property type="entry name" value="YycE-like_C"/>
    <property type="match status" value="1"/>
</dbReference>
<dbReference type="PROSITE" id="PS51819">
    <property type="entry name" value="VOC"/>
    <property type="match status" value="1"/>
</dbReference>
<dbReference type="AlphaFoldDB" id="A0A1H4DI38"/>
<evidence type="ECO:0000259" key="1">
    <source>
        <dbReference type="PROSITE" id="PS51819"/>
    </source>
</evidence>
<name>A0A1H4DI38_9BACI</name>
<keyword evidence="2" id="KW-0223">Dioxygenase</keyword>
<dbReference type="RefSeq" id="WP_093044921.1">
    <property type="nucleotide sequence ID" value="NZ_FNQR01000007.1"/>
</dbReference>
<dbReference type="CDD" id="cd06587">
    <property type="entry name" value="VOC"/>
    <property type="match status" value="1"/>
</dbReference>
<dbReference type="Proteomes" id="UP000198584">
    <property type="component" value="Unassembled WGS sequence"/>
</dbReference>
<accession>A0A1H4DI38</accession>